<reference evidence="2 3" key="1">
    <citation type="submission" date="2022-06" db="EMBL/GenBank/DDBJ databases">
        <title>Halomicroarcula sp. a new haloarchaeum isolate from saline soil.</title>
        <authorList>
            <person name="Strakova D."/>
            <person name="Galisteo C."/>
            <person name="Sanchez-Porro C."/>
            <person name="Ventosa A."/>
        </authorList>
    </citation>
    <scope>NUCLEOTIDE SEQUENCE [LARGE SCALE GENOMIC DNA]</scope>
    <source>
        <strain evidence="2 3">S3CR25-11</strain>
    </source>
</reference>
<feature type="transmembrane region" description="Helical" evidence="1">
    <location>
        <begin position="20"/>
        <end position="39"/>
    </location>
</feature>
<keyword evidence="1" id="KW-0812">Transmembrane</keyword>
<keyword evidence="1" id="KW-0472">Membrane</keyword>
<evidence type="ECO:0000313" key="3">
    <source>
        <dbReference type="Proteomes" id="UP001268864"/>
    </source>
</evidence>
<dbReference type="EMBL" id="JAMQOS010000006">
    <property type="protein sequence ID" value="MDS0283958.1"/>
    <property type="molecule type" value="Genomic_DNA"/>
</dbReference>
<gene>
    <name evidence="2" type="ORF">NDI86_17720</name>
</gene>
<organism evidence="2 3">
    <name type="scientific">Haloarcula onubensis</name>
    <dbReference type="NCBI Taxonomy" id="2950539"/>
    <lineage>
        <taxon>Archaea</taxon>
        <taxon>Methanobacteriati</taxon>
        <taxon>Methanobacteriota</taxon>
        <taxon>Stenosarchaea group</taxon>
        <taxon>Halobacteria</taxon>
        <taxon>Halobacteriales</taxon>
        <taxon>Haloarculaceae</taxon>
        <taxon>Haloarcula</taxon>
    </lineage>
</organism>
<evidence type="ECO:0000256" key="1">
    <source>
        <dbReference type="SAM" id="Phobius"/>
    </source>
</evidence>
<dbReference type="RefSeq" id="WP_310901716.1">
    <property type="nucleotide sequence ID" value="NZ_JAMQOS010000006.1"/>
</dbReference>
<evidence type="ECO:0000313" key="2">
    <source>
        <dbReference type="EMBL" id="MDS0283958.1"/>
    </source>
</evidence>
<accession>A0ABU2FT65</accession>
<dbReference type="Proteomes" id="UP001268864">
    <property type="component" value="Unassembled WGS sequence"/>
</dbReference>
<keyword evidence="3" id="KW-1185">Reference proteome</keyword>
<protein>
    <submittedName>
        <fullName evidence="2">Uncharacterized protein</fullName>
    </submittedName>
</protein>
<keyword evidence="1" id="KW-1133">Transmembrane helix</keyword>
<sequence>MPLNQALVDVLSNLPIPDPMTTLASAFVAGGTVAAYTTLTSKLDGEDVREAFVSAGAEEMYDILFGTDSETGSGSADYK</sequence>
<comment type="caution">
    <text evidence="2">The sequence shown here is derived from an EMBL/GenBank/DDBJ whole genome shotgun (WGS) entry which is preliminary data.</text>
</comment>
<name>A0ABU2FT65_9EURY</name>
<proteinExistence type="predicted"/>